<name>A0A4U1JCF9_9BACT</name>
<evidence type="ECO:0000313" key="3">
    <source>
        <dbReference type="Proteomes" id="UP000309215"/>
    </source>
</evidence>
<dbReference type="GO" id="GO:0005737">
    <property type="term" value="C:cytoplasm"/>
    <property type="evidence" value="ECO:0007669"/>
    <property type="project" value="TreeGrafter"/>
</dbReference>
<dbReference type="InterPro" id="IPR050983">
    <property type="entry name" value="GST_Omega/HSP26"/>
</dbReference>
<protein>
    <submittedName>
        <fullName evidence="2">Glutathione S-transferase family protein</fullName>
    </submittedName>
</protein>
<comment type="caution">
    <text evidence="2">The sequence shown here is derived from an EMBL/GenBank/DDBJ whole genome shotgun (WGS) entry which is preliminary data.</text>
</comment>
<dbReference type="SUPFAM" id="SSF52833">
    <property type="entry name" value="Thioredoxin-like"/>
    <property type="match status" value="1"/>
</dbReference>
<gene>
    <name evidence="2" type="ORF">E8A74_16945</name>
</gene>
<dbReference type="AlphaFoldDB" id="A0A4U1JCF9"/>
<dbReference type="OrthoDB" id="508035at2"/>
<dbReference type="Pfam" id="PF13409">
    <property type="entry name" value="GST_N_2"/>
    <property type="match status" value="1"/>
</dbReference>
<evidence type="ECO:0000259" key="1">
    <source>
        <dbReference type="PROSITE" id="PS50404"/>
    </source>
</evidence>
<dbReference type="Gene3D" id="1.20.1050.10">
    <property type="match status" value="1"/>
</dbReference>
<dbReference type="Gene3D" id="3.40.30.10">
    <property type="entry name" value="Glutaredoxin"/>
    <property type="match status" value="1"/>
</dbReference>
<keyword evidence="2" id="KW-0808">Transferase</keyword>
<proteinExistence type="predicted"/>
<dbReference type="PANTHER" id="PTHR43968">
    <property type="match status" value="1"/>
</dbReference>
<organism evidence="2 3">
    <name type="scientific">Polyangium fumosum</name>
    <dbReference type="NCBI Taxonomy" id="889272"/>
    <lineage>
        <taxon>Bacteria</taxon>
        <taxon>Pseudomonadati</taxon>
        <taxon>Myxococcota</taxon>
        <taxon>Polyangia</taxon>
        <taxon>Polyangiales</taxon>
        <taxon>Polyangiaceae</taxon>
        <taxon>Polyangium</taxon>
    </lineage>
</organism>
<dbReference type="PROSITE" id="PS50404">
    <property type="entry name" value="GST_NTER"/>
    <property type="match status" value="1"/>
</dbReference>
<reference evidence="2 3" key="1">
    <citation type="submission" date="2019-04" db="EMBL/GenBank/DDBJ databases">
        <authorList>
            <person name="Li Y."/>
            <person name="Wang J."/>
        </authorList>
    </citation>
    <scope>NUCLEOTIDE SEQUENCE [LARGE SCALE GENOMIC DNA]</scope>
    <source>
        <strain evidence="2 3">DSM 14668</strain>
    </source>
</reference>
<keyword evidence="3" id="KW-1185">Reference proteome</keyword>
<dbReference type="GO" id="GO:0016740">
    <property type="term" value="F:transferase activity"/>
    <property type="evidence" value="ECO:0007669"/>
    <property type="project" value="UniProtKB-KW"/>
</dbReference>
<dbReference type="InterPro" id="IPR004045">
    <property type="entry name" value="Glutathione_S-Trfase_N"/>
</dbReference>
<dbReference type="EMBL" id="SSMQ01000015">
    <property type="protein sequence ID" value="TKD07966.1"/>
    <property type="molecule type" value="Genomic_DNA"/>
</dbReference>
<dbReference type="Pfam" id="PF22041">
    <property type="entry name" value="GST_C_7"/>
    <property type="match status" value="1"/>
</dbReference>
<accession>A0A4U1JCF9</accession>
<dbReference type="RefSeq" id="WP_136930053.1">
    <property type="nucleotide sequence ID" value="NZ_SSMQ01000015.1"/>
</dbReference>
<dbReference type="InterPro" id="IPR036282">
    <property type="entry name" value="Glutathione-S-Trfase_C_sf"/>
</dbReference>
<dbReference type="InterPro" id="IPR054416">
    <property type="entry name" value="GST_UstS-like_C"/>
</dbReference>
<feature type="domain" description="GST N-terminal" evidence="1">
    <location>
        <begin position="7"/>
        <end position="83"/>
    </location>
</feature>
<evidence type="ECO:0000313" key="2">
    <source>
        <dbReference type="EMBL" id="TKD07966.1"/>
    </source>
</evidence>
<dbReference type="PANTHER" id="PTHR43968:SF6">
    <property type="entry name" value="GLUTATHIONE S-TRANSFERASE OMEGA"/>
    <property type="match status" value="1"/>
</dbReference>
<dbReference type="InterPro" id="IPR036249">
    <property type="entry name" value="Thioredoxin-like_sf"/>
</dbReference>
<dbReference type="SUPFAM" id="SSF47616">
    <property type="entry name" value="GST C-terminal domain-like"/>
    <property type="match status" value="1"/>
</dbReference>
<sequence length="222" mass="24770">MTVLLYDLVAEGDRRPSPFCFRTKLALAHKRLAFETTPVAMTDIQALEGGAFKTVPILKDGAHVVGDSWSIADYLDQAYPDRPPLFHSPEERGLCRFFDAWLYASVLLPIVRFYVKDIHDLLLEKDHAYFRASREARLGCTLEEAAAGREARLDGMRAGFDPARLTLTHQGQPFLSGQNPGYADFMLAGVLLWVEAIGTVPLLVDGDPLVTYLEHVRAPLTR</sequence>
<dbReference type="Proteomes" id="UP000309215">
    <property type="component" value="Unassembled WGS sequence"/>
</dbReference>